<proteinExistence type="predicted"/>
<dbReference type="EMBL" id="BPLQ01002756">
    <property type="protein sequence ID" value="GIX95511.1"/>
    <property type="molecule type" value="Genomic_DNA"/>
</dbReference>
<evidence type="ECO:0000313" key="2">
    <source>
        <dbReference type="Proteomes" id="UP001054837"/>
    </source>
</evidence>
<organism evidence="1 2">
    <name type="scientific">Caerostris darwini</name>
    <dbReference type="NCBI Taxonomy" id="1538125"/>
    <lineage>
        <taxon>Eukaryota</taxon>
        <taxon>Metazoa</taxon>
        <taxon>Ecdysozoa</taxon>
        <taxon>Arthropoda</taxon>
        <taxon>Chelicerata</taxon>
        <taxon>Arachnida</taxon>
        <taxon>Araneae</taxon>
        <taxon>Araneomorphae</taxon>
        <taxon>Entelegynae</taxon>
        <taxon>Araneoidea</taxon>
        <taxon>Araneidae</taxon>
        <taxon>Caerostris</taxon>
    </lineage>
</organism>
<accession>A0AAV4PH67</accession>
<dbReference type="Proteomes" id="UP001054837">
    <property type="component" value="Unassembled WGS sequence"/>
</dbReference>
<dbReference type="AlphaFoldDB" id="A0AAV4PH67"/>
<sequence>MISTQLTFLVPLKEDFRLFCFAPYSAEKNVPKQEIEAVNESGYPGGQPTSLLESIHIAPKYTSIYILPLLEKWAFAESANITLQSLQNGTHLCPDGNASALRTATGTS</sequence>
<keyword evidence="2" id="KW-1185">Reference proteome</keyword>
<protein>
    <submittedName>
        <fullName evidence="1">Uncharacterized protein</fullName>
    </submittedName>
</protein>
<name>A0AAV4PH67_9ARAC</name>
<evidence type="ECO:0000313" key="1">
    <source>
        <dbReference type="EMBL" id="GIX95511.1"/>
    </source>
</evidence>
<reference evidence="1 2" key="1">
    <citation type="submission" date="2021-06" db="EMBL/GenBank/DDBJ databases">
        <title>Caerostris darwini draft genome.</title>
        <authorList>
            <person name="Kono N."/>
            <person name="Arakawa K."/>
        </authorList>
    </citation>
    <scope>NUCLEOTIDE SEQUENCE [LARGE SCALE GENOMIC DNA]</scope>
</reference>
<comment type="caution">
    <text evidence="1">The sequence shown here is derived from an EMBL/GenBank/DDBJ whole genome shotgun (WGS) entry which is preliminary data.</text>
</comment>
<gene>
    <name evidence="1" type="ORF">CDAR_169711</name>
</gene>